<dbReference type="Gene3D" id="1.10.8.430">
    <property type="entry name" value="Helical domain of apoptotic protease-activating factors"/>
    <property type="match status" value="1"/>
</dbReference>
<dbReference type="Pfam" id="PF25019">
    <property type="entry name" value="LRR_R13L1-DRL21"/>
    <property type="match status" value="1"/>
</dbReference>
<name>A0A6N2M6Y9_SALVM</name>
<dbReference type="Gene3D" id="3.80.10.10">
    <property type="entry name" value="Ribonuclease Inhibitor"/>
    <property type="match status" value="5"/>
</dbReference>
<dbReference type="InterPro" id="IPR006553">
    <property type="entry name" value="Leu-rich_rpt_Cys-con_subtyp"/>
</dbReference>
<accession>A0A6N2M6Y9</accession>
<evidence type="ECO:0000256" key="2">
    <source>
        <dbReference type="ARBA" id="ARBA00022737"/>
    </source>
</evidence>
<dbReference type="GO" id="GO:0051707">
    <property type="term" value="P:response to other organism"/>
    <property type="evidence" value="ECO:0007669"/>
    <property type="project" value="UniProtKB-ARBA"/>
</dbReference>
<dbReference type="FunFam" id="1.10.10.10:FF:000322">
    <property type="entry name" value="Probable disease resistance protein At1g63360"/>
    <property type="match status" value="1"/>
</dbReference>
<dbReference type="SUPFAM" id="SSF52058">
    <property type="entry name" value="L domain-like"/>
    <property type="match status" value="1"/>
</dbReference>
<dbReference type="InterPro" id="IPR041118">
    <property type="entry name" value="Rx_N"/>
</dbReference>
<dbReference type="Pfam" id="PF18052">
    <property type="entry name" value="Rx_N"/>
    <property type="match status" value="1"/>
</dbReference>
<dbReference type="Pfam" id="PF23559">
    <property type="entry name" value="WHD_DRP"/>
    <property type="match status" value="1"/>
</dbReference>
<feature type="domain" description="NB-ARC" evidence="6">
    <location>
        <begin position="173"/>
        <end position="339"/>
    </location>
</feature>
<evidence type="ECO:0000259" key="9">
    <source>
        <dbReference type="Pfam" id="PF23598"/>
    </source>
</evidence>
<dbReference type="InterPro" id="IPR042197">
    <property type="entry name" value="Apaf_helical"/>
</dbReference>
<dbReference type="InterPro" id="IPR038005">
    <property type="entry name" value="RX-like_CC"/>
</dbReference>
<evidence type="ECO:0000256" key="3">
    <source>
        <dbReference type="ARBA" id="ARBA00022741"/>
    </source>
</evidence>
<dbReference type="Pfam" id="PF00931">
    <property type="entry name" value="NB-ARC"/>
    <property type="match status" value="1"/>
</dbReference>
<organism evidence="11">
    <name type="scientific">Salix viminalis</name>
    <name type="common">Common osier</name>
    <name type="synonym">Basket willow</name>
    <dbReference type="NCBI Taxonomy" id="40686"/>
    <lineage>
        <taxon>Eukaryota</taxon>
        <taxon>Viridiplantae</taxon>
        <taxon>Streptophyta</taxon>
        <taxon>Embryophyta</taxon>
        <taxon>Tracheophyta</taxon>
        <taxon>Spermatophyta</taxon>
        <taxon>Magnoliopsida</taxon>
        <taxon>eudicotyledons</taxon>
        <taxon>Gunneridae</taxon>
        <taxon>Pentapetalae</taxon>
        <taxon>rosids</taxon>
        <taxon>fabids</taxon>
        <taxon>Malpighiales</taxon>
        <taxon>Salicaceae</taxon>
        <taxon>Saliceae</taxon>
        <taxon>Salix</taxon>
    </lineage>
</organism>
<feature type="domain" description="R13L1/DRL21-like LRR repeat region" evidence="10">
    <location>
        <begin position="678"/>
        <end position="812"/>
    </location>
</feature>
<evidence type="ECO:0000256" key="1">
    <source>
        <dbReference type="ARBA" id="ARBA00022614"/>
    </source>
</evidence>
<dbReference type="SUPFAM" id="SSF52047">
    <property type="entry name" value="RNI-like"/>
    <property type="match status" value="1"/>
</dbReference>
<dbReference type="GO" id="GO:0043531">
    <property type="term" value="F:ADP binding"/>
    <property type="evidence" value="ECO:0007669"/>
    <property type="project" value="InterPro"/>
</dbReference>
<dbReference type="AlphaFoldDB" id="A0A6N2M6Y9"/>
<dbReference type="InterPro" id="IPR032675">
    <property type="entry name" value="LRR_dom_sf"/>
</dbReference>
<keyword evidence="3" id="KW-0547">Nucleotide-binding</keyword>
<dbReference type="InterPro" id="IPR036388">
    <property type="entry name" value="WH-like_DNA-bd_sf"/>
</dbReference>
<evidence type="ECO:0000256" key="5">
    <source>
        <dbReference type="ARBA" id="ARBA00022840"/>
    </source>
</evidence>
<dbReference type="GO" id="GO:0006952">
    <property type="term" value="P:defense response"/>
    <property type="evidence" value="ECO:0007669"/>
    <property type="project" value="UniProtKB-KW"/>
</dbReference>
<dbReference type="InterPro" id="IPR055414">
    <property type="entry name" value="LRR_R13L4/SHOC2-like"/>
</dbReference>
<dbReference type="InterPro" id="IPR056789">
    <property type="entry name" value="LRR_R13L1-DRL21"/>
</dbReference>
<feature type="domain" description="Disease resistance protein winged helix" evidence="8">
    <location>
        <begin position="426"/>
        <end position="496"/>
    </location>
</feature>
<keyword evidence="4" id="KW-0611">Plant defense</keyword>
<dbReference type="Gene3D" id="1.20.5.4130">
    <property type="match status" value="1"/>
</dbReference>
<keyword evidence="5" id="KW-0067">ATP-binding</keyword>
<dbReference type="GO" id="GO:0005524">
    <property type="term" value="F:ATP binding"/>
    <property type="evidence" value="ECO:0007669"/>
    <property type="project" value="UniProtKB-KW"/>
</dbReference>
<feature type="domain" description="Disease resistance N-terminal" evidence="7">
    <location>
        <begin position="10"/>
        <end position="97"/>
    </location>
</feature>
<dbReference type="PRINTS" id="PR00364">
    <property type="entry name" value="DISEASERSIST"/>
</dbReference>
<dbReference type="FunFam" id="3.40.50.300:FF:001091">
    <property type="entry name" value="Probable disease resistance protein At1g61300"/>
    <property type="match status" value="1"/>
</dbReference>
<evidence type="ECO:0000313" key="11">
    <source>
        <dbReference type="EMBL" id="VFU48267.1"/>
    </source>
</evidence>
<dbReference type="Gene3D" id="3.40.50.300">
    <property type="entry name" value="P-loop containing nucleotide triphosphate hydrolases"/>
    <property type="match status" value="1"/>
</dbReference>
<dbReference type="SUPFAM" id="SSF52540">
    <property type="entry name" value="P-loop containing nucleoside triphosphate hydrolases"/>
    <property type="match status" value="1"/>
</dbReference>
<dbReference type="CDD" id="cd14798">
    <property type="entry name" value="RX-CC_like"/>
    <property type="match status" value="1"/>
</dbReference>
<evidence type="ECO:0000259" key="7">
    <source>
        <dbReference type="Pfam" id="PF18052"/>
    </source>
</evidence>
<keyword evidence="2" id="KW-0677">Repeat</keyword>
<dbReference type="SMART" id="SM00367">
    <property type="entry name" value="LRR_CC"/>
    <property type="match status" value="5"/>
</dbReference>
<evidence type="ECO:0000259" key="6">
    <source>
        <dbReference type="Pfam" id="PF00931"/>
    </source>
</evidence>
<evidence type="ECO:0000259" key="8">
    <source>
        <dbReference type="Pfam" id="PF23559"/>
    </source>
</evidence>
<sequence>MADAIVSALVSTIMENLNSSILQEFGLAGGLETELENLKRTFRTIQAVLQDAEVKQWKDEAIKVWLGHLKDVAYDVDDLLDEFAIEAQWQQQRRGLKNQLRSFFSIGHNPLVFTSRMAHKLKNMRRKLDAIANEKNTFGLASGGVGDIAADHTYDWRLTISIVNESEILGRGKEKEELVNILLTNARDLSIHAMWGMGGLGKTTLAQLVYNEERVKQHFDLKIWVCVSTDSNIKRLTKAIIESIEGASCGLEELDPLQQRLQQKLTRKKFLLVLDDVWDDCGDSWSKLKEMLRCGAKGSVVLVTTRIEMVARRMATTFVHHIRELSEEDSWHLFQRLALGMRRKEEQVQLEAIGASIAQKCGGVPLAIKALGNLMRLKDGEDEWMAVKKSEIWDLTEEAGGILPALRLSYTNLSPHLKQCFAFCSIFSKDHVMRREELVALWMANGFICCRREMDLHVKGIEIFDELVGRSFLQEVQDDGFGNIRCKMHDLMHDLAQSIAVQECYNNEGHEESEVPRTVRHVEFGYSRLASPKEKLLNVHSLRTCLSVNYDWIQKRWGKSLNMYSSSPKHRALSLIYMEKMPKSICDLKHLRYLDVSNSYCKTLPEGITSLQNLQTLDLRGCGRLIQLPKGMKHMKSLVYLDITDCYSLRFMPRGMGQLMCLRKLSMFIVGKEEGRHIGELEGLNNLAGEFIIKDLVNVKNVTDARSANLRLKTALLSLTLSWHRNGRPHSITSIPNNEAEEVLGALQPPSNLKKLRLTRYGGSKFPSNWMMNLNLTLPNLVEMVISDCHYCEQLPPFGKLRFLKSLVLWGMDGVKCIDSHVYGDAQNSFPSLEKLVFRSMMRLEQWDACRFPRLRKLDVVGCPLLTEIPIIPSVKKLRIEVGNVSLLMSVSNFTSITSLCIWHVANVKELPEGFLQNHTLLESLDIYRMSDVQSWSNKVFDNLSALKRLSIHECDALESLPEEGFRNLTSLETLDIRSCGRLNSLPMNGLCGLSSLRRLKIQYCDNLASLTEGVRHLTALEDLDLDGCPELNTLPESIQHLTSLQYLRIWHCKGLASLPNQIGYLTSLSRLEIGYCPNLVSLPQSIQHLTSLQSLRICDCKGLASLPNQIGYLTSLSRLEIGYCPNLVSLPDGVQSLSNLSQLTIRNCPELAKRCKKEKGEDWPKISHIPHITINRKTIQ</sequence>
<reference evidence="11" key="1">
    <citation type="submission" date="2019-03" db="EMBL/GenBank/DDBJ databases">
        <authorList>
            <person name="Mank J."/>
            <person name="Almeida P."/>
        </authorList>
    </citation>
    <scope>NUCLEOTIDE SEQUENCE</scope>
    <source>
        <strain evidence="11">78183</strain>
    </source>
</reference>
<dbReference type="InterPro" id="IPR027417">
    <property type="entry name" value="P-loop_NTPase"/>
</dbReference>
<dbReference type="EMBL" id="CAADRP010001694">
    <property type="protein sequence ID" value="VFU48267.1"/>
    <property type="molecule type" value="Genomic_DNA"/>
</dbReference>
<dbReference type="PANTHER" id="PTHR36766">
    <property type="entry name" value="PLANT BROAD-SPECTRUM MILDEW RESISTANCE PROTEIN RPW8"/>
    <property type="match status" value="1"/>
</dbReference>
<evidence type="ECO:0000256" key="4">
    <source>
        <dbReference type="ARBA" id="ARBA00022821"/>
    </source>
</evidence>
<protein>
    <submittedName>
        <fullName evidence="11">Uncharacterized protein</fullName>
    </submittedName>
</protein>
<dbReference type="Pfam" id="PF23598">
    <property type="entry name" value="LRR_14"/>
    <property type="match status" value="1"/>
</dbReference>
<dbReference type="InterPro" id="IPR058922">
    <property type="entry name" value="WHD_DRP"/>
</dbReference>
<proteinExistence type="predicted"/>
<keyword evidence="1" id="KW-0433">Leucine-rich repeat</keyword>
<dbReference type="PANTHER" id="PTHR36766:SF47">
    <property type="entry name" value="NB-ARC DOMAIN-CONTAINING PROTEIN"/>
    <property type="match status" value="1"/>
</dbReference>
<evidence type="ECO:0000259" key="10">
    <source>
        <dbReference type="Pfam" id="PF25019"/>
    </source>
</evidence>
<feature type="domain" description="Disease resistance R13L4/SHOC-2-like LRR" evidence="9">
    <location>
        <begin position="971"/>
        <end position="1074"/>
    </location>
</feature>
<dbReference type="Gene3D" id="1.10.10.10">
    <property type="entry name" value="Winged helix-like DNA-binding domain superfamily/Winged helix DNA-binding domain"/>
    <property type="match status" value="1"/>
</dbReference>
<dbReference type="InterPro" id="IPR002182">
    <property type="entry name" value="NB-ARC"/>
</dbReference>
<gene>
    <name evidence="11" type="ORF">SVIM_LOCUS314776</name>
</gene>